<feature type="chain" id="PRO_5043529867" evidence="2">
    <location>
        <begin position="16"/>
        <end position="525"/>
    </location>
</feature>
<accession>A0AAV8TDH9</accession>
<protein>
    <submittedName>
        <fullName evidence="3">Uncharacterized protein</fullName>
    </submittedName>
</protein>
<evidence type="ECO:0000313" key="3">
    <source>
        <dbReference type="EMBL" id="KAJ8764285.1"/>
    </source>
</evidence>
<dbReference type="PANTHER" id="PTHR31170:SF25">
    <property type="entry name" value="BNAA09G04570D PROTEIN"/>
    <property type="match status" value="1"/>
</dbReference>
<organism evidence="3 4">
    <name type="scientific">Erythroxylum novogranatense</name>
    <dbReference type="NCBI Taxonomy" id="1862640"/>
    <lineage>
        <taxon>Eukaryota</taxon>
        <taxon>Viridiplantae</taxon>
        <taxon>Streptophyta</taxon>
        <taxon>Embryophyta</taxon>
        <taxon>Tracheophyta</taxon>
        <taxon>Spermatophyta</taxon>
        <taxon>Magnoliopsida</taxon>
        <taxon>eudicotyledons</taxon>
        <taxon>Gunneridae</taxon>
        <taxon>Pentapetalae</taxon>
        <taxon>rosids</taxon>
        <taxon>fabids</taxon>
        <taxon>Malpighiales</taxon>
        <taxon>Erythroxylaceae</taxon>
        <taxon>Erythroxylum</taxon>
    </lineage>
</organism>
<reference evidence="3 4" key="1">
    <citation type="submission" date="2021-09" db="EMBL/GenBank/DDBJ databases">
        <title>Genomic insights and catalytic innovation underlie evolution of tropane alkaloids biosynthesis.</title>
        <authorList>
            <person name="Wang Y.-J."/>
            <person name="Tian T."/>
            <person name="Huang J.-P."/>
            <person name="Huang S.-X."/>
        </authorList>
    </citation>
    <scope>NUCLEOTIDE SEQUENCE [LARGE SCALE GENOMIC DNA]</scope>
    <source>
        <strain evidence="3">KIB-2018</strain>
        <tissue evidence="3">Leaf</tissue>
    </source>
</reference>
<proteinExistence type="predicted"/>
<dbReference type="AlphaFoldDB" id="A0AAV8TDH9"/>
<dbReference type="Proteomes" id="UP001159364">
    <property type="component" value="Linkage Group LG05"/>
</dbReference>
<evidence type="ECO:0000256" key="2">
    <source>
        <dbReference type="SAM" id="SignalP"/>
    </source>
</evidence>
<name>A0AAV8TDH9_9ROSI</name>
<keyword evidence="4" id="KW-1185">Reference proteome</keyword>
<dbReference type="InterPro" id="IPR004158">
    <property type="entry name" value="DUF247_pln"/>
</dbReference>
<keyword evidence="2" id="KW-0732">Signal</keyword>
<feature type="signal peptide" evidence="2">
    <location>
        <begin position="1"/>
        <end position="15"/>
    </location>
</feature>
<evidence type="ECO:0000256" key="1">
    <source>
        <dbReference type="SAM" id="Phobius"/>
    </source>
</evidence>
<gene>
    <name evidence="3" type="ORF">K2173_006025</name>
</gene>
<keyword evidence="1" id="KW-1133">Transmembrane helix</keyword>
<dbReference type="Pfam" id="PF03140">
    <property type="entry name" value="DUF247"/>
    <property type="match status" value="1"/>
</dbReference>
<feature type="transmembrane region" description="Helical" evidence="1">
    <location>
        <begin position="499"/>
        <end position="523"/>
    </location>
</feature>
<comment type="caution">
    <text evidence="3">The sequence shown here is derived from an EMBL/GenBank/DDBJ whole genome shotgun (WGS) entry which is preliminary data.</text>
</comment>
<keyword evidence="1" id="KW-0472">Membrane</keyword>
<evidence type="ECO:0000313" key="4">
    <source>
        <dbReference type="Proteomes" id="UP001159364"/>
    </source>
</evidence>
<dbReference type="EMBL" id="JAIWQS010000005">
    <property type="protein sequence ID" value="KAJ8764285.1"/>
    <property type="molecule type" value="Genomic_DNA"/>
</dbReference>
<dbReference type="PANTHER" id="PTHR31170">
    <property type="entry name" value="BNAC04G53230D PROTEIN"/>
    <property type="match status" value="1"/>
</dbReference>
<keyword evidence="1" id="KW-0812">Transmembrane</keyword>
<sequence length="525" mass="59704">MAILIISLIISLTVSNSYIQQKLRETVESKIRKSPTGISLIGFPEQPFQEIQKQEQTPQDPRLAVIGGTNDNIGQKPVQVVVNGGEENPEEASKNLGSDWVISIKGKLKQAREDDDAISCSKLCIYKVPQSLRNGDDKAFIPWNMSLGPYHHGKKRLRQMDSHKWRFLHHVLKRTKLNVYLSSVKMVEEDARSCYEGSIPLSSNEFVEMMVLDGCFVLELFRGVDEGFEKLGYPTNDPIFARLGSMDSIQRDMINQLPIFILDLLLKLQYLGCRCQKDVTLGCRCQKDVAKLAVTFFDVPMLTDPTFLGKQTDHQSDAGLHCLEILWRGLLGGLKPDPLLYKKTPSPNSDVADERRHQAIYCATELKDSGIKFKEGKADRFWDIKFENGVLWIPRLSIDDGTKSPFLNLISFEQCHFDCSNYITSYVLFMDNLINSPMDVAHLHSCGIIEHWLGSDPEVADLFNRLCHEVVFDMGDNYLTQLWNTWKATLKQRYLNSPWAIISVIAAVVLLLLTFMQTFYGVYAY</sequence>